<evidence type="ECO:0000256" key="2">
    <source>
        <dbReference type="ARBA" id="ARBA00004922"/>
    </source>
</evidence>
<keyword evidence="6" id="KW-0812">Transmembrane</keyword>
<keyword evidence="8 13" id="KW-0735">Signal-anchor</keyword>
<dbReference type="STRING" id="7739.C3ZWL5"/>
<reference evidence="14" key="1">
    <citation type="journal article" date="2008" name="Nature">
        <title>The amphioxus genome and the evolution of the chordate karyotype.</title>
        <authorList>
            <consortium name="US DOE Joint Genome Institute (JGI-PGF)"/>
            <person name="Putnam N.H."/>
            <person name="Butts T."/>
            <person name="Ferrier D.E.K."/>
            <person name="Furlong R.F."/>
            <person name="Hellsten U."/>
            <person name="Kawashima T."/>
            <person name="Robinson-Rechavi M."/>
            <person name="Shoguchi E."/>
            <person name="Terry A."/>
            <person name="Yu J.-K."/>
            <person name="Benito-Gutierrez E.L."/>
            <person name="Dubchak I."/>
            <person name="Garcia-Fernandez J."/>
            <person name="Gibson-Brown J.J."/>
            <person name="Grigoriev I.V."/>
            <person name="Horton A.C."/>
            <person name="de Jong P.J."/>
            <person name="Jurka J."/>
            <person name="Kapitonov V.V."/>
            <person name="Kohara Y."/>
            <person name="Kuroki Y."/>
            <person name="Lindquist E."/>
            <person name="Lucas S."/>
            <person name="Osoegawa K."/>
            <person name="Pennacchio L.A."/>
            <person name="Salamov A.A."/>
            <person name="Satou Y."/>
            <person name="Sauka-Spengler T."/>
            <person name="Schmutz J."/>
            <person name="Shin-I T."/>
            <person name="Toyoda A."/>
            <person name="Bronner-Fraser M."/>
            <person name="Fujiyama A."/>
            <person name="Holland L.Z."/>
            <person name="Holland P.W.H."/>
            <person name="Satoh N."/>
            <person name="Rokhsar D.S."/>
        </authorList>
    </citation>
    <scope>NUCLEOTIDE SEQUENCE [LARGE SCALE GENOMIC DNA]</scope>
    <source>
        <strain evidence="14">S238N-H82</strain>
        <tissue evidence="14">Testes</tissue>
    </source>
</reference>
<dbReference type="Pfam" id="PF03071">
    <property type="entry name" value="GNT-I"/>
    <property type="match status" value="1"/>
</dbReference>
<comment type="pathway">
    <text evidence="2 13">Protein modification; protein glycosylation.</text>
</comment>
<keyword evidence="11" id="KW-0472">Membrane</keyword>
<evidence type="ECO:0000313" key="14">
    <source>
        <dbReference type="EMBL" id="EEN43084.1"/>
    </source>
</evidence>
<dbReference type="EMBL" id="GG666700">
    <property type="protein sequence ID" value="EEN43084.1"/>
    <property type="molecule type" value="Genomic_DNA"/>
</dbReference>
<proteinExistence type="inferred from homology"/>
<keyword evidence="9" id="KW-1133">Transmembrane helix</keyword>
<evidence type="ECO:0000256" key="7">
    <source>
        <dbReference type="ARBA" id="ARBA00022723"/>
    </source>
</evidence>
<protein>
    <recommendedName>
        <fullName evidence="13">Alpha-1,3-mannosyl-glycoprotein 2-beta-N-acetylglucosaminyltransferase</fullName>
        <shortName evidence="13">GNT-I</shortName>
        <shortName evidence="13">GlcNAc-T I</shortName>
        <ecNumber evidence="13">2.4.1.101</ecNumber>
    </recommendedName>
    <alternativeName>
        <fullName evidence="13">N-glycosyl-oligosaccharide-glycoprotein N-acetylglucosaminyltransferase I</fullName>
    </alternativeName>
</protein>
<evidence type="ECO:0000256" key="9">
    <source>
        <dbReference type="ARBA" id="ARBA00022989"/>
    </source>
</evidence>
<dbReference type="SUPFAM" id="SSF53448">
    <property type="entry name" value="Nucleotide-diphospho-sugar transferases"/>
    <property type="match status" value="1"/>
</dbReference>
<comment type="catalytic activity">
    <reaction evidence="13">
        <text>N(4)-(alpha-D-Man-(1-&gt;3)-[alpha-D-Man-(1-&gt;3)-[alpha-D-Man-(1-&gt;6)]-alpha-D-Man-(1-&gt;6)]-beta-D-Man-(1-&gt;4)-beta-D-GlcNAc-(1-&gt;4)-beta-D-GlcNAc)-L-asparaginyl-[protein] (N-glucan mannose isomer 5A1,2) + UDP-N-acetyl-alpha-D-glucosamine = N(4)-{beta-D-GlcNAc-(1-&gt;2)-alpha-D-Man-(1-&gt;3)-[alpha-D-Man-(1-&gt;3)-[alpha-D-Man-(1-&gt;6)]-alpha-D-Man-(1-&gt;6)]-beta-D-Man-(1-&gt;4)-beta-D-GlcNAc-(1-&gt;4)-beta-D-GlcNAc}-L-asparaginyl-[protein] + UDP + H(+)</text>
        <dbReference type="Rhea" id="RHEA:11456"/>
        <dbReference type="Rhea" id="RHEA-COMP:14367"/>
        <dbReference type="Rhea" id="RHEA-COMP:14368"/>
        <dbReference type="ChEBI" id="CHEBI:15378"/>
        <dbReference type="ChEBI" id="CHEBI:57705"/>
        <dbReference type="ChEBI" id="CHEBI:58223"/>
        <dbReference type="ChEBI" id="CHEBI:59087"/>
        <dbReference type="ChEBI" id="CHEBI:60625"/>
        <dbReference type="EC" id="2.4.1.101"/>
    </reaction>
</comment>
<dbReference type="InterPro" id="IPR004139">
    <property type="entry name" value="Glyco_trans_13"/>
</dbReference>
<dbReference type="eggNOG" id="ENOG502QSG3">
    <property type="taxonomic scope" value="Eukaryota"/>
</dbReference>
<name>C3ZWL5_BRAFL</name>
<sequence>MRRLSACPDGSLKYAIFIDEGFRARPGFLRYFGQTLSLLDQDDSVFSVSAWNHNGFEGLSQDPSLVYRTEDFPATGWVVRRSVWESEVRGKEAACCMVFPWHSWFGGDHCHCNHVLFICSPWHSWFGGDLKGREVLVPDVSRVEYIVREGLFEDDAFRQDYFPGRSSNSEPVQDVSDVQKLSRDVYEEEVKRLISSSTPLQPSQFSTCLTQQEHFAGPAEKGFTYGGNQYLLVGSQSPYYSQKPPDFPAIRGDTAGIV</sequence>
<comment type="function">
    <text evidence="13">Initiates complex N-linked carbohydrate formation. Essential for the conversion of high-mannose to hybrid and complex N-glycans.</text>
</comment>
<dbReference type="Gene3D" id="3.90.550.10">
    <property type="entry name" value="Spore Coat Polysaccharide Biosynthesis Protein SpsA, Chain A"/>
    <property type="match status" value="1"/>
</dbReference>
<evidence type="ECO:0000256" key="10">
    <source>
        <dbReference type="ARBA" id="ARBA00023034"/>
    </source>
</evidence>
<gene>
    <name evidence="14" type="ORF">BRAFLDRAFT_102994</name>
</gene>
<dbReference type="AlphaFoldDB" id="C3ZWL5"/>
<dbReference type="GO" id="GO:0000139">
    <property type="term" value="C:Golgi membrane"/>
    <property type="evidence" value="ECO:0007669"/>
    <property type="project" value="UniProtKB-SubCell"/>
</dbReference>
<keyword evidence="7 13" id="KW-0479">Metal-binding</keyword>
<dbReference type="PANTHER" id="PTHR46396:SF2">
    <property type="entry name" value="ILEI_PANDER DOMAIN-CONTAINING PROTEIN"/>
    <property type="match status" value="1"/>
</dbReference>
<dbReference type="GO" id="GO:0003827">
    <property type="term" value="F:alpha-1,3-mannosylglycoprotein 2-beta-N-acetylglucosaminyltransferase activity"/>
    <property type="evidence" value="ECO:0007669"/>
    <property type="project" value="UniProtKB-UniRule"/>
</dbReference>
<evidence type="ECO:0000256" key="1">
    <source>
        <dbReference type="ARBA" id="ARBA00004323"/>
    </source>
</evidence>
<keyword evidence="5" id="KW-0808">Transferase</keyword>
<evidence type="ECO:0000256" key="4">
    <source>
        <dbReference type="ARBA" id="ARBA00022676"/>
    </source>
</evidence>
<dbReference type="EC" id="2.4.1.101" evidence="13"/>
<evidence type="ECO:0000256" key="8">
    <source>
        <dbReference type="ARBA" id="ARBA00022968"/>
    </source>
</evidence>
<dbReference type="GO" id="GO:0030145">
    <property type="term" value="F:manganese ion binding"/>
    <property type="evidence" value="ECO:0007669"/>
    <property type="project" value="UniProtKB-UniRule"/>
</dbReference>
<dbReference type="InParanoid" id="C3ZWL5"/>
<evidence type="ECO:0000256" key="5">
    <source>
        <dbReference type="ARBA" id="ARBA00022679"/>
    </source>
</evidence>
<keyword evidence="10 13" id="KW-0333">Golgi apparatus</keyword>
<organism>
    <name type="scientific">Branchiostoma floridae</name>
    <name type="common">Florida lancelet</name>
    <name type="synonym">Amphioxus</name>
    <dbReference type="NCBI Taxonomy" id="7739"/>
    <lineage>
        <taxon>Eukaryota</taxon>
        <taxon>Metazoa</taxon>
        <taxon>Chordata</taxon>
        <taxon>Cephalochordata</taxon>
        <taxon>Leptocardii</taxon>
        <taxon>Amphioxiformes</taxon>
        <taxon>Branchiostomatidae</taxon>
        <taxon>Branchiostoma</taxon>
    </lineage>
</organism>
<accession>C3ZWL5</accession>
<keyword evidence="12 13" id="KW-0464">Manganese</keyword>
<dbReference type="InterPro" id="IPR052463">
    <property type="entry name" value="O-linked_mannose_GnT"/>
</dbReference>
<evidence type="ECO:0000256" key="3">
    <source>
        <dbReference type="ARBA" id="ARBA00006492"/>
    </source>
</evidence>
<evidence type="ECO:0000256" key="6">
    <source>
        <dbReference type="ARBA" id="ARBA00022692"/>
    </source>
</evidence>
<evidence type="ECO:0000256" key="12">
    <source>
        <dbReference type="ARBA" id="ARBA00023211"/>
    </source>
</evidence>
<comment type="subcellular location">
    <subcellularLocation>
        <location evidence="1 13">Golgi apparatus membrane</location>
        <topology evidence="1 13">Single-pass type II membrane protein</topology>
    </subcellularLocation>
</comment>
<dbReference type="PANTHER" id="PTHR46396">
    <property type="entry name" value="PROTEIN O-LINKED-MANNOSE BETA-1,2-N-ACETYLGLUCOSAMINYLTRANSFERASE 1"/>
    <property type="match status" value="1"/>
</dbReference>
<comment type="cofactor">
    <cofactor evidence="13">
        <name>Mn(2+)</name>
        <dbReference type="ChEBI" id="CHEBI:29035"/>
    </cofactor>
    <text evidence="13">The cofactor is mostly bound to the substrate.</text>
</comment>
<dbReference type="InterPro" id="IPR029044">
    <property type="entry name" value="Nucleotide-diphossugar_trans"/>
</dbReference>
<dbReference type="UniPathway" id="UPA00378"/>
<evidence type="ECO:0000256" key="11">
    <source>
        <dbReference type="ARBA" id="ARBA00023136"/>
    </source>
</evidence>
<keyword evidence="4 13" id="KW-0328">Glycosyltransferase</keyword>
<evidence type="ECO:0000256" key="13">
    <source>
        <dbReference type="RuleBase" id="RU368119"/>
    </source>
</evidence>
<comment type="similarity">
    <text evidence="3 13">Belongs to the glycosyltransferase 13 family.</text>
</comment>